<keyword evidence="3" id="KW-1185">Reference proteome</keyword>
<evidence type="ECO:0000313" key="3">
    <source>
        <dbReference type="Proteomes" id="UP001158066"/>
    </source>
</evidence>
<feature type="transmembrane region" description="Helical" evidence="1">
    <location>
        <begin position="16"/>
        <end position="36"/>
    </location>
</feature>
<dbReference type="RefSeq" id="WP_283408737.1">
    <property type="nucleotide sequence ID" value="NZ_FXUF01000004.1"/>
</dbReference>
<gene>
    <name evidence="2" type="ORF">SAMN06296020_10459</name>
</gene>
<proteinExistence type="predicted"/>
<dbReference type="AlphaFoldDB" id="A0AA45WVB6"/>
<protein>
    <submittedName>
        <fullName evidence="2">Uncharacterized protein</fullName>
    </submittedName>
</protein>
<keyword evidence="1" id="KW-1133">Transmembrane helix</keyword>
<keyword evidence="1" id="KW-0472">Membrane</keyword>
<keyword evidence="1" id="KW-0812">Transmembrane</keyword>
<accession>A0AA45WVB6</accession>
<sequence>MLVFPSFPFFSSRHRLIFPAISAMVIMSAMLFMALWQPVWAHSLHIDPLEGDRVQVSYDGGGFSRRTVVTVLDPIGHVMEEGRLDDEGIYAFGHLENPHTILVDDGLGHRAQWIVGTTQRRLHKWPVVGGMWVLFGGVAWFFHRRVHHKRSVIS</sequence>
<reference evidence="2" key="1">
    <citation type="submission" date="2017-05" db="EMBL/GenBank/DDBJ databases">
        <authorList>
            <person name="Varghese N."/>
            <person name="Submissions S."/>
        </authorList>
    </citation>
    <scope>NUCLEOTIDE SEQUENCE</scope>
    <source>
        <strain evidence="2">Su22</strain>
    </source>
</reference>
<comment type="caution">
    <text evidence="2">The sequence shown here is derived from an EMBL/GenBank/DDBJ whole genome shotgun (WGS) entry which is preliminary data.</text>
</comment>
<evidence type="ECO:0000313" key="2">
    <source>
        <dbReference type="EMBL" id="SMP51096.1"/>
    </source>
</evidence>
<dbReference type="Proteomes" id="UP001158066">
    <property type="component" value="Unassembled WGS sequence"/>
</dbReference>
<organism evidence="2 3">
    <name type="scientific">Anoxynatronum buryatiense</name>
    <dbReference type="NCBI Taxonomy" id="489973"/>
    <lineage>
        <taxon>Bacteria</taxon>
        <taxon>Bacillati</taxon>
        <taxon>Bacillota</taxon>
        <taxon>Clostridia</taxon>
        <taxon>Eubacteriales</taxon>
        <taxon>Clostridiaceae</taxon>
        <taxon>Anoxynatronum</taxon>
    </lineage>
</organism>
<dbReference type="EMBL" id="FXUF01000004">
    <property type="protein sequence ID" value="SMP51096.1"/>
    <property type="molecule type" value="Genomic_DNA"/>
</dbReference>
<evidence type="ECO:0000256" key="1">
    <source>
        <dbReference type="SAM" id="Phobius"/>
    </source>
</evidence>
<feature type="transmembrane region" description="Helical" evidence="1">
    <location>
        <begin position="125"/>
        <end position="142"/>
    </location>
</feature>
<name>A0AA45WVB6_9CLOT</name>